<proteinExistence type="predicted"/>
<keyword evidence="1" id="KW-0472">Membrane</keyword>
<dbReference type="GeneID" id="6186719"/>
<evidence type="ECO:0000256" key="1">
    <source>
        <dbReference type="SAM" id="Phobius"/>
    </source>
</evidence>
<reference evidence="2 3" key="1">
    <citation type="journal article" date="2008" name="Res. Microbiol.">
        <title>Viruses in acidic geothermal environments of the Kamchatka Peninsula.</title>
        <authorList>
            <person name="Bize A."/>
            <person name="Peng X."/>
            <person name="Prokofeva M."/>
            <person name="Maclellan K."/>
            <person name="Lucas S."/>
            <person name="Forterre P."/>
            <person name="Garrett R.A."/>
            <person name="Bonch-Osmolovskaya E.A."/>
            <person name="Prangishvili D."/>
        </authorList>
    </citation>
    <scope>NUCLEOTIDE SEQUENCE [LARGE SCALE GENOMIC DNA]</scope>
</reference>
<accession>B2CRP2</accession>
<dbReference type="EMBL" id="EU545650">
    <property type="protein sequence ID" value="ACB37299.1"/>
    <property type="molecule type" value="Genomic_DNA"/>
</dbReference>
<dbReference type="Proteomes" id="UP000008691">
    <property type="component" value="Segment"/>
</dbReference>
<feature type="transmembrane region" description="Helical" evidence="1">
    <location>
        <begin position="9"/>
        <end position="25"/>
    </location>
</feature>
<evidence type="ECO:0000313" key="3">
    <source>
        <dbReference type="Proteomes" id="UP000008691"/>
    </source>
</evidence>
<evidence type="ECO:0000313" key="2">
    <source>
        <dbReference type="EMBL" id="ACB37299.1"/>
    </source>
</evidence>
<sequence length="113" mass="13187">MRFTHEDRFLIGLLYIFGLAYYFVTCYHVNFILGMGVLLSLSIWIIYELVVDLYFCHNFNATFISVFVGFYGMTSLVYALCSFFTNIFADVALLFSVIFSIYINILSFRSHKC</sequence>
<keyword evidence="1" id="KW-1133">Transmembrane helix</keyword>
<feature type="transmembrane region" description="Helical" evidence="1">
    <location>
        <begin position="63"/>
        <end position="85"/>
    </location>
</feature>
<dbReference type="KEGG" id="vg:6186719"/>
<protein>
    <submittedName>
        <fullName evidence="2">Uncharacterized protein</fullName>
    </submittedName>
</protein>
<keyword evidence="3" id="KW-1185">Reference proteome</keyword>
<keyword evidence="1" id="KW-0812">Transmembrane</keyword>
<dbReference type="RefSeq" id="YP_001798583.1">
    <property type="nucleotide sequence ID" value="NC_010537.1"/>
</dbReference>
<name>B2CRP2_9VIRU</name>
<feature type="transmembrane region" description="Helical" evidence="1">
    <location>
        <begin position="91"/>
        <end position="108"/>
    </location>
</feature>
<organism evidence="2 3">
    <name type="scientific">Betalipothrixvirus uzonense</name>
    <dbReference type="NCBI Taxonomy" id="512792"/>
    <lineage>
        <taxon>Viruses</taxon>
        <taxon>Adnaviria</taxon>
        <taxon>Zilligvirae</taxon>
        <taxon>Taleaviricota</taxon>
        <taxon>Tokiviricetes</taxon>
        <taxon>Ligamenvirales</taxon>
        <taxon>Lipothrixviridae</taxon>
        <taxon>Betalipothrixvirus</taxon>
    </lineage>
</organism>